<dbReference type="SMART" id="SM00487">
    <property type="entry name" value="DEXDc"/>
    <property type="match status" value="1"/>
</dbReference>
<dbReference type="Proteomes" id="UP000184020">
    <property type="component" value="Unassembled WGS sequence"/>
</dbReference>
<dbReference type="PANTHER" id="PTHR47396">
    <property type="entry name" value="TYPE I RESTRICTION ENZYME ECOKI R PROTEIN"/>
    <property type="match status" value="1"/>
</dbReference>
<dbReference type="Pfam" id="PF04851">
    <property type="entry name" value="ResIII"/>
    <property type="match status" value="1"/>
</dbReference>
<dbReference type="InterPro" id="IPR027417">
    <property type="entry name" value="P-loop_NTPase"/>
</dbReference>
<dbReference type="GO" id="GO:0005829">
    <property type="term" value="C:cytosol"/>
    <property type="evidence" value="ECO:0007669"/>
    <property type="project" value="TreeGrafter"/>
</dbReference>
<dbReference type="InterPro" id="IPR050742">
    <property type="entry name" value="Helicase_Restrict-Modif_Enz"/>
</dbReference>
<evidence type="ECO:0000313" key="2">
    <source>
        <dbReference type="EMBL" id="SHH18778.1"/>
    </source>
</evidence>
<dbReference type="PROSITE" id="PS51192">
    <property type="entry name" value="HELICASE_ATP_BIND_1"/>
    <property type="match status" value="1"/>
</dbReference>
<dbReference type="RefSeq" id="WP_073022069.1">
    <property type="nucleotide sequence ID" value="NZ_FQWF01000021.1"/>
</dbReference>
<dbReference type="STRING" id="229205.SAMN05444372_1213"/>
<dbReference type="Gene3D" id="3.40.50.300">
    <property type="entry name" value="P-loop containing nucleotide triphosphate hydrolases"/>
    <property type="match status" value="2"/>
</dbReference>
<proteinExistence type="predicted"/>
<dbReference type="AlphaFoldDB" id="A0A1M5QY16"/>
<sequence>MSLFNQQDTYQRLDKRIASKIEDGDLEVVLSPIIKNNLKFGSRQYQTEAFTALDYYLHNPKLRAKPTQVLFHMATGSGKTLVMAGAILELYNMGYRNFIFFVNTDTIIRKTKENFLNPKSSKYLFKDTININGVNVLINEVQSFESTNADDISILFSTIQGLHTKLNNPRENSITFDDFRDKKVVLISDEAHHINALTKKTFTASEKEVNNNWENTVDRIFRSNVDNIMMEFTATLELSHPNIASKYADKLLYDYPLTKFREDKYSKEVKTNQVDFEPIDRAVVAVVISQYKKKVFSANGIIAKPVIMFKSKTTAESAVMEEKFIAAIKTLNTDKLQKIVKLDNEVVKEAIAYFTENKISLENLIDELREDFSADKVISVNSKNDSDDKQITINSLEDFDNEYRAIFAVDKLNEGWDVLNLFDIVRLYDTRDAAGNNPGKTTVQEAQLIGRGARYFPFKLEDDQELDKRKYDDDVTNQLRVCETLHYHCSHNPRYITELNQALRQIGLFPDEKVEVDLFLKDDFKETSLYRNGFILLNKKVLNTPKLNFEYQEPDIVKRYTYSLRTNRSAVNTIFDDKEIKSNRVAANYMQQHRFNLWDKTILIKGLNKNPFYRFHSIKRLFPSVKSITDFVTNEKYLGGIIVDVTGLEKDVKELTAFQKLEIVIYVTSKIADEVNTKFGDYRGTKSFYREPIRKHFRNKKLSFSISPGADAETGKPTMRHDINTKYFVDLNKADWYAFNENYGSSEEKFLVKFFQGQIENLKEKFFDIYLLRNERHFKLFRFSDGKATEPDFVLFMKEKQNNDEVLYQLFIEPKGNQLLYQDQWKEDLLLNIEQVAKVELYQNQSYKLIGMPFYNKENRESVFEERLNTI</sequence>
<dbReference type="InterPro" id="IPR014001">
    <property type="entry name" value="Helicase_ATP-bd"/>
</dbReference>
<dbReference type="CDD" id="cd18785">
    <property type="entry name" value="SF2_C"/>
    <property type="match status" value="1"/>
</dbReference>
<evidence type="ECO:0000313" key="3">
    <source>
        <dbReference type="Proteomes" id="UP000184020"/>
    </source>
</evidence>
<feature type="domain" description="Helicase ATP-binding" evidence="1">
    <location>
        <begin position="60"/>
        <end position="254"/>
    </location>
</feature>
<dbReference type="GO" id="GO:0003677">
    <property type="term" value="F:DNA binding"/>
    <property type="evidence" value="ECO:0007669"/>
    <property type="project" value="InterPro"/>
</dbReference>
<dbReference type="EMBL" id="FQWF01000021">
    <property type="protein sequence ID" value="SHH18778.1"/>
    <property type="molecule type" value="Genomic_DNA"/>
</dbReference>
<evidence type="ECO:0000259" key="1">
    <source>
        <dbReference type="PROSITE" id="PS51192"/>
    </source>
</evidence>
<organism evidence="2 3">
    <name type="scientific">Flavobacterium micromati</name>
    <dbReference type="NCBI Taxonomy" id="229205"/>
    <lineage>
        <taxon>Bacteria</taxon>
        <taxon>Pseudomonadati</taxon>
        <taxon>Bacteroidota</taxon>
        <taxon>Flavobacteriia</taxon>
        <taxon>Flavobacteriales</taxon>
        <taxon>Flavobacteriaceae</taxon>
        <taxon>Flavobacterium</taxon>
    </lineage>
</organism>
<name>A0A1M5QY16_9FLAO</name>
<accession>A0A1M5QY16</accession>
<reference evidence="3" key="1">
    <citation type="submission" date="2016-11" db="EMBL/GenBank/DDBJ databases">
        <authorList>
            <person name="Varghese N."/>
            <person name="Submissions S."/>
        </authorList>
    </citation>
    <scope>NUCLEOTIDE SEQUENCE [LARGE SCALE GENOMIC DNA]</scope>
    <source>
        <strain evidence="3">DSM 17659</strain>
    </source>
</reference>
<dbReference type="PANTHER" id="PTHR47396:SF1">
    <property type="entry name" value="ATP-DEPENDENT HELICASE IRC3-RELATED"/>
    <property type="match status" value="1"/>
</dbReference>
<dbReference type="InterPro" id="IPR006935">
    <property type="entry name" value="Helicase/UvrB_N"/>
</dbReference>
<dbReference type="OrthoDB" id="9804145at2"/>
<dbReference type="SUPFAM" id="SSF52540">
    <property type="entry name" value="P-loop containing nucleoside triphosphate hydrolases"/>
    <property type="match status" value="1"/>
</dbReference>
<keyword evidence="3" id="KW-1185">Reference proteome</keyword>
<dbReference type="GO" id="GO:0005524">
    <property type="term" value="F:ATP binding"/>
    <property type="evidence" value="ECO:0007669"/>
    <property type="project" value="InterPro"/>
</dbReference>
<dbReference type="GO" id="GO:0016787">
    <property type="term" value="F:hydrolase activity"/>
    <property type="evidence" value="ECO:0007669"/>
    <property type="project" value="InterPro"/>
</dbReference>
<gene>
    <name evidence="2" type="ORF">SAMN05444372_1213</name>
</gene>
<protein>
    <submittedName>
        <fullName evidence="2">Type III restriction enzyme</fullName>
    </submittedName>
</protein>